<sequence length="61" mass="6766">MTKDTGLPDDRPRESAHGWKALRSRQDSRLAAAAGNFLARPVSAAGETRYLLRRPLPHGLR</sequence>
<dbReference type="Proteomes" id="UP001527882">
    <property type="component" value="Unassembled WGS sequence"/>
</dbReference>
<accession>A0ABT4QCT8</accession>
<evidence type="ECO:0000313" key="3">
    <source>
        <dbReference type="Proteomes" id="UP001527882"/>
    </source>
</evidence>
<feature type="compositionally biased region" description="Basic and acidic residues" evidence="1">
    <location>
        <begin position="1"/>
        <end position="17"/>
    </location>
</feature>
<organism evidence="2 3">
    <name type="scientific">Paenibacillus gyeongsangnamensis</name>
    <dbReference type="NCBI Taxonomy" id="3388067"/>
    <lineage>
        <taxon>Bacteria</taxon>
        <taxon>Bacillati</taxon>
        <taxon>Bacillota</taxon>
        <taxon>Bacilli</taxon>
        <taxon>Bacillales</taxon>
        <taxon>Paenibacillaceae</taxon>
        <taxon>Paenibacillus</taxon>
    </lineage>
</organism>
<dbReference type="EMBL" id="JAQAGZ010000013">
    <property type="protein sequence ID" value="MCZ8514692.1"/>
    <property type="molecule type" value="Genomic_DNA"/>
</dbReference>
<reference evidence="2 3" key="1">
    <citation type="submission" date="2022-12" db="EMBL/GenBank/DDBJ databases">
        <title>Draft genome sequence of Paenibacillus sp. dW9.</title>
        <authorList>
            <person name="Choi E.-W."/>
            <person name="Kim D.-U."/>
        </authorList>
    </citation>
    <scope>NUCLEOTIDE SEQUENCE [LARGE SCALE GENOMIC DNA]</scope>
    <source>
        <strain evidence="3">dW9</strain>
    </source>
</reference>
<evidence type="ECO:0000313" key="2">
    <source>
        <dbReference type="EMBL" id="MCZ8514692.1"/>
    </source>
</evidence>
<keyword evidence="3" id="KW-1185">Reference proteome</keyword>
<gene>
    <name evidence="2" type="ORF">O9H85_20130</name>
</gene>
<dbReference type="RefSeq" id="WP_269883215.1">
    <property type="nucleotide sequence ID" value="NZ_JAQAGZ010000013.1"/>
</dbReference>
<proteinExistence type="predicted"/>
<feature type="region of interest" description="Disordered" evidence="1">
    <location>
        <begin position="1"/>
        <end position="22"/>
    </location>
</feature>
<evidence type="ECO:0000256" key="1">
    <source>
        <dbReference type="SAM" id="MobiDB-lite"/>
    </source>
</evidence>
<protein>
    <submittedName>
        <fullName evidence="2">Uncharacterized protein</fullName>
    </submittedName>
</protein>
<comment type="caution">
    <text evidence="2">The sequence shown here is derived from an EMBL/GenBank/DDBJ whole genome shotgun (WGS) entry which is preliminary data.</text>
</comment>
<name>A0ABT4QCT8_9BACL</name>